<keyword evidence="3" id="KW-1185">Reference proteome</keyword>
<evidence type="ECO:0000313" key="3">
    <source>
        <dbReference type="Proteomes" id="UP000008493"/>
    </source>
</evidence>
<dbReference type="OMA" id="YSDFPNG"/>
<dbReference type="Proteomes" id="UP000008493">
    <property type="component" value="Unassembled WGS sequence"/>
</dbReference>
<dbReference type="EMBL" id="JH971404">
    <property type="protein sequence ID" value="EKM76223.1"/>
    <property type="molecule type" value="Genomic_DNA"/>
</dbReference>
<dbReference type="KEGG" id="abp:AGABI1DRAFT87385"/>
<protein>
    <submittedName>
        <fullName evidence="2">Uncharacterized protein</fullName>
    </submittedName>
</protein>
<dbReference type="GeneID" id="18832211"/>
<gene>
    <name evidence="2" type="ORF">AGABI1DRAFT_87385</name>
</gene>
<feature type="compositionally biased region" description="Low complexity" evidence="1">
    <location>
        <begin position="102"/>
        <end position="116"/>
    </location>
</feature>
<proteinExistence type="predicted"/>
<evidence type="ECO:0000256" key="1">
    <source>
        <dbReference type="SAM" id="MobiDB-lite"/>
    </source>
</evidence>
<dbReference type="AlphaFoldDB" id="K5WZG3"/>
<feature type="compositionally biased region" description="Polar residues" evidence="1">
    <location>
        <begin position="92"/>
        <end position="101"/>
    </location>
</feature>
<evidence type="ECO:0000313" key="2">
    <source>
        <dbReference type="EMBL" id="EKM76223.1"/>
    </source>
</evidence>
<accession>K5WZG3</accession>
<reference evidence="3" key="1">
    <citation type="journal article" date="2012" name="Proc. Natl. Acad. Sci. U.S.A.">
        <title>Genome sequence of the button mushroom Agaricus bisporus reveals mechanisms governing adaptation to a humic-rich ecological niche.</title>
        <authorList>
            <person name="Morin E."/>
            <person name="Kohler A."/>
            <person name="Baker A.R."/>
            <person name="Foulongne-Oriol M."/>
            <person name="Lombard V."/>
            <person name="Nagy L.G."/>
            <person name="Ohm R.A."/>
            <person name="Patyshakuliyeva A."/>
            <person name="Brun A."/>
            <person name="Aerts A.L."/>
            <person name="Bailey A.M."/>
            <person name="Billette C."/>
            <person name="Coutinho P.M."/>
            <person name="Deakin G."/>
            <person name="Doddapaneni H."/>
            <person name="Floudas D."/>
            <person name="Grimwood J."/>
            <person name="Hilden K."/>
            <person name="Kuees U."/>
            <person name="LaButti K.M."/>
            <person name="Lapidus A."/>
            <person name="Lindquist E.A."/>
            <person name="Lucas S.M."/>
            <person name="Murat C."/>
            <person name="Riley R.W."/>
            <person name="Salamov A.A."/>
            <person name="Schmutz J."/>
            <person name="Subramanian V."/>
            <person name="Woesten H.A.B."/>
            <person name="Xu J."/>
            <person name="Eastwood D.C."/>
            <person name="Foster G.D."/>
            <person name="Sonnenberg A.S."/>
            <person name="Cullen D."/>
            <person name="de Vries R.P."/>
            <person name="Lundell T."/>
            <person name="Hibbett D.S."/>
            <person name="Henrissat B."/>
            <person name="Burton K.S."/>
            <person name="Kerrigan R.W."/>
            <person name="Challen M.P."/>
            <person name="Grigoriev I.V."/>
            <person name="Martin F."/>
        </authorList>
    </citation>
    <scope>NUCLEOTIDE SEQUENCE [LARGE SCALE GENOMIC DNA]</scope>
    <source>
        <strain evidence="3">JB137-S8 / ATCC MYA-4627 / FGSC 10392</strain>
    </source>
</reference>
<dbReference type="RefSeq" id="XP_007333178.1">
    <property type="nucleotide sequence ID" value="XM_007333116.1"/>
</dbReference>
<name>K5WZG3_AGABU</name>
<feature type="region of interest" description="Disordered" evidence="1">
    <location>
        <begin position="1"/>
        <end position="23"/>
    </location>
</feature>
<feature type="region of interest" description="Disordered" evidence="1">
    <location>
        <begin position="73"/>
        <end position="116"/>
    </location>
</feature>
<organism evidence="2 3">
    <name type="scientific">Agaricus bisporus var. burnettii (strain JB137-S8 / ATCC MYA-4627 / FGSC 10392)</name>
    <name type="common">White button mushroom</name>
    <dbReference type="NCBI Taxonomy" id="597362"/>
    <lineage>
        <taxon>Eukaryota</taxon>
        <taxon>Fungi</taxon>
        <taxon>Dikarya</taxon>
        <taxon>Basidiomycota</taxon>
        <taxon>Agaricomycotina</taxon>
        <taxon>Agaricomycetes</taxon>
        <taxon>Agaricomycetidae</taxon>
        <taxon>Agaricales</taxon>
        <taxon>Agaricineae</taxon>
        <taxon>Agaricaceae</taxon>
        <taxon>Agaricus</taxon>
    </lineage>
</organism>
<dbReference type="HOGENOM" id="CLU_2096141_0_0_1"/>
<dbReference type="InParanoid" id="K5WZG3"/>
<sequence length="116" mass="12625">MEEPSIRDFSYSDFPNGINSGFDRENNYGAGYGYGNETMGAAQSSEPLDNSYHKSQYTSFAAYGNKNFGYEQGRARTTRVDQDQGKYGYSYGSGNRSQSEPSAVSQSGSSRSNGGN</sequence>